<gene>
    <name evidence="1" type="ORF">BDV26DRAFT_16203</name>
</gene>
<keyword evidence="2" id="KW-1185">Reference proteome</keyword>
<evidence type="ECO:0000313" key="2">
    <source>
        <dbReference type="Proteomes" id="UP000326198"/>
    </source>
</evidence>
<dbReference type="Proteomes" id="UP000326198">
    <property type="component" value="Unassembled WGS sequence"/>
</dbReference>
<proteinExistence type="predicted"/>
<reference evidence="1 2" key="1">
    <citation type="submission" date="2019-04" db="EMBL/GenBank/DDBJ databases">
        <title>Friends and foes A comparative genomics studyof 23 Aspergillus species from section Flavi.</title>
        <authorList>
            <consortium name="DOE Joint Genome Institute"/>
            <person name="Kjaerbolling I."/>
            <person name="Vesth T."/>
            <person name="Frisvad J.C."/>
            <person name="Nybo J.L."/>
            <person name="Theobald S."/>
            <person name="Kildgaard S."/>
            <person name="Isbrandt T."/>
            <person name="Kuo A."/>
            <person name="Sato A."/>
            <person name="Lyhne E.K."/>
            <person name="Kogle M.E."/>
            <person name="Wiebenga A."/>
            <person name="Kun R.S."/>
            <person name="Lubbers R.J."/>
            <person name="Makela M.R."/>
            <person name="Barry K."/>
            <person name="Chovatia M."/>
            <person name="Clum A."/>
            <person name="Daum C."/>
            <person name="Haridas S."/>
            <person name="He G."/>
            <person name="LaButti K."/>
            <person name="Lipzen A."/>
            <person name="Mondo S."/>
            <person name="Riley R."/>
            <person name="Salamov A."/>
            <person name="Simmons B.A."/>
            <person name="Magnuson J.K."/>
            <person name="Henrissat B."/>
            <person name="Mortensen U.H."/>
            <person name="Larsen T.O."/>
            <person name="Devries R.P."/>
            <person name="Grigoriev I.V."/>
            <person name="Machida M."/>
            <person name="Baker S.E."/>
            <person name="Andersen M.R."/>
        </authorList>
    </citation>
    <scope>NUCLEOTIDE SEQUENCE [LARGE SCALE GENOMIC DNA]</scope>
    <source>
        <strain evidence="1 2">IBT 29228</strain>
    </source>
</reference>
<organism evidence="1 2">
    <name type="scientific">Aspergillus bertholletiae</name>
    <dbReference type="NCBI Taxonomy" id="1226010"/>
    <lineage>
        <taxon>Eukaryota</taxon>
        <taxon>Fungi</taxon>
        <taxon>Dikarya</taxon>
        <taxon>Ascomycota</taxon>
        <taxon>Pezizomycotina</taxon>
        <taxon>Eurotiomycetes</taxon>
        <taxon>Eurotiomycetidae</taxon>
        <taxon>Eurotiales</taxon>
        <taxon>Aspergillaceae</taxon>
        <taxon>Aspergillus</taxon>
        <taxon>Aspergillus subgen. Circumdati</taxon>
    </lineage>
</organism>
<protein>
    <submittedName>
        <fullName evidence="1">Uncharacterized protein</fullName>
    </submittedName>
</protein>
<accession>A0A5N7BKQ0</accession>
<dbReference type="AlphaFoldDB" id="A0A5N7BKQ0"/>
<dbReference type="EMBL" id="ML736163">
    <property type="protein sequence ID" value="KAE8382330.1"/>
    <property type="molecule type" value="Genomic_DNA"/>
</dbReference>
<sequence length="146" mass="16738">MNRHGDDASGIILSSQLRTTLPIRISCHDRLRRDSWLGQNPDRNYYGAEWSAMTIDPCTLLTIFVFIVEKIRQNQILERWHPSKGKSIRLASVPMDPARLLWFSTGSASIRPYDYFEATSTQPFNESNFVQDADAVSCALGIPWRY</sequence>
<evidence type="ECO:0000313" key="1">
    <source>
        <dbReference type="EMBL" id="KAE8382330.1"/>
    </source>
</evidence>
<name>A0A5N7BKQ0_9EURO</name>